<keyword evidence="2 4" id="KW-0663">Pyridoxal phosphate</keyword>
<dbReference type="GO" id="GO:0016830">
    <property type="term" value="F:carbon-carbon lyase activity"/>
    <property type="evidence" value="ECO:0007669"/>
    <property type="project" value="InterPro"/>
</dbReference>
<dbReference type="SUPFAM" id="SSF53383">
    <property type="entry name" value="PLP-dependent transferases"/>
    <property type="match status" value="1"/>
</dbReference>
<dbReference type="InterPro" id="IPR050477">
    <property type="entry name" value="GrpII_AminoAcid_Decarb"/>
</dbReference>
<name>A0A5C6X7H7_9DELT</name>
<dbReference type="AlphaFoldDB" id="A0A5C6X7H7"/>
<dbReference type="Pfam" id="PF00282">
    <property type="entry name" value="Pyridoxal_deC"/>
    <property type="match status" value="1"/>
</dbReference>
<dbReference type="Gene3D" id="3.40.640.10">
    <property type="entry name" value="Type I PLP-dependent aspartate aminotransferase-like (Major domain)"/>
    <property type="match status" value="1"/>
</dbReference>
<organism evidence="6 7">
    <name type="scientific">Lujinxingia vulgaris</name>
    <dbReference type="NCBI Taxonomy" id="2600176"/>
    <lineage>
        <taxon>Bacteria</taxon>
        <taxon>Deltaproteobacteria</taxon>
        <taxon>Bradymonadales</taxon>
        <taxon>Lujinxingiaceae</taxon>
        <taxon>Lujinxingia</taxon>
    </lineage>
</organism>
<dbReference type="OrthoDB" id="9803665at2"/>
<dbReference type="InterPro" id="IPR015421">
    <property type="entry name" value="PyrdxlP-dep_Trfase_major"/>
</dbReference>
<dbReference type="GO" id="GO:0019752">
    <property type="term" value="P:carboxylic acid metabolic process"/>
    <property type="evidence" value="ECO:0007669"/>
    <property type="project" value="InterPro"/>
</dbReference>
<dbReference type="InterPro" id="IPR002129">
    <property type="entry name" value="PyrdxlP-dep_de-COase"/>
</dbReference>
<evidence type="ECO:0000313" key="7">
    <source>
        <dbReference type="Proteomes" id="UP000321412"/>
    </source>
</evidence>
<feature type="modified residue" description="N6-(pyridoxal phosphate)lysine" evidence="4">
    <location>
        <position position="420"/>
    </location>
</feature>
<reference evidence="6 7" key="1">
    <citation type="submission" date="2019-08" db="EMBL/GenBank/DDBJ databases">
        <title>Bradymonadales sp. TMQ4.</title>
        <authorList>
            <person name="Liang Q."/>
        </authorList>
    </citation>
    <scope>NUCLEOTIDE SEQUENCE [LARGE SCALE GENOMIC DNA]</scope>
    <source>
        <strain evidence="6 7">TMQ4</strain>
    </source>
</reference>
<evidence type="ECO:0000256" key="1">
    <source>
        <dbReference type="ARBA" id="ARBA00001933"/>
    </source>
</evidence>
<evidence type="ECO:0000256" key="4">
    <source>
        <dbReference type="PIRSR" id="PIRSR602129-50"/>
    </source>
</evidence>
<accession>A0A5C6X7H7</accession>
<dbReference type="RefSeq" id="WP_146982416.1">
    <property type="nucleotide sequence ID" value="NZ_VOSM01000008.1"/>
</dbReference>
<dbReference type="PANTHER" id="PTHR42735">
    <property type="match status" value="1"/>
</dbReference>
<keyword evidence="3" id="KW-0456">Lyase</keyword>
<evidence type="ECO:0000256" key="5">
    <source>
        <dbReference type="SAM" id="MobiDB-lite"/>
    </source>
</evidence>
<gene>
    <name evidence="6" type="ORF">FRC98_15845</name>
</gene>
<keyword evidence="7" id="KW-1185">Reference proteome</keyword>
<sequence>MSADTLSPTDAPLHPDTLSESDCAPSDIALKSFFLGPQAENAEWLRQIINQVFESYVRWRREVYPDDGRAISQNDRQSSEFQGRRRHFERELLDLLARFESEVPKYSPRYIGHMFSETSMPAMIGHVLTLLHNPNNISGESSRVGVKLEAEAIEALATMLGFFNQGDQTSQNNQGKASPRGHFTSGGTIANFEAMTRARSRMLRFIARGAQARARGPLPALSLVEAAHLGWARYDALRSDAPSDASNAENDPLSGDLQAMNPFALADLLAQHFEQPYRGPVLLVGEHKHYSWVKGVELLGLGKEALWPVRLSAAGTLCVEHLEKRLDEAAAAGRPVLMVVSVAGTTELGAFDPIDEVQDLLDRRAAALGHHIWHHVDAAYGGFFAASVCSEEAGCALSEPVCRALEAIGRVNSVTLDPHKLGYVPYASGAFVARQAREYLAHRIDAPYLVFDEEARDPGPQTLEGSRSAAGAVATWLTARTIGLNTQGYGRILRRTLEARKRLEATLRELAHPVRLLPASSNLLGFCVGAPGESLSTINARSEALYTRFGPQGQGDFFVSKTSLGLEAYGALLHPLLADWGVELDADATHLTVLRLSVMNPFIDSREMKLDLSRAFAQALSEALNALDSLDE</sequence>
<dbReference type="GO" id="GO:0030170">
    <property type="term" value="F:pyridoxal phosphate binding"/>
    <property type="evidence" value="ECO:0007669"/>
    <property type="project" value="InterPro"/>
</dbReference>
<protein>
    <recommendedName>
        <fullName evidence="8">Pyridoxal-dependent decarboxylase</fullName>
    </recommendedName>
</protein>
<feature type="region of interest" description="Disordered" evidence="5">
    <location>
        <begin position="1"/>
        <end position="20"/>
    </location>
</feature>
<dbReference type="InterPro" id="IPR015424">
    <property type="entry name" value="PyrdxlP-dep_Trfase"/>
</dbReference>
<evidence type="ECO:0000256" key="2">
    <source>
        <dbReference type="ARBA" id="ARBA00022898"/>
    </source>
</evidence>
<evidence type="ECO:0008006" key="8">
    <source>
        <dbReference type="Google" id="ProtNLM"/>
    </source>
</evidence>
<dbReference type="PANTHER" id="PTHR42735:SF4">
    <property type="entry name" value="PYRIDOXAL PHOSPHATE-DEPENDENT DECARBOXYLASE FAMILY PROTEIN"/>
    <property type="match status" value="1"/>
</dbReference>
<dbReference type="Proteomes" id="UP000321412">
    <property type="component" value="Unassembled WGS sequence"/>
</dbReference>
<evidence type="ECO:0000313" key="6">
    <source>
        <dbReference type="EMBL" id="TXD35677.1"/>
    </source>
</evidence>
<comment type="caution">
    <text evidence="6">The sequence shown here is derived from an EMBL/GenBank/DDBJ whole genome shotgun (WGS) entry which is preliminary data.</text>
</comment>
<dbReference type="EMBL" id="VOSM01000008">
    <property type="protein sequence ID" value="TXD35677.1"/>
    <property type="molecule type" value="Genomic_DNA"/>
</dbReference>
<comment type="cofactor">
    <cofactor evidence="1 4">
        <name>pyridoxal 5'-phosphate</name>
        <dbReference type="ChEBI" id="CHEBI:597326"/>
    </cofactor>
</comment>
<proteinExistence type="predicted"/>
<evidence type="ECO:0000256" key="3">
    <source>
        <dbReference type="ARBA" id="ARBA00023239"/>
    </source>
</evidence>